<dbReference type="OrthoDB" id="9973520at2"/>
<gene>
    <name evidence="2" type="ordered locus">HMPREF0421_20250</name>
</gene>
<name>E3D8E0_GARV3</name>
<keyword evidence="1" id="KW-0472">Membrane</keyword>
<keyword evidence="1" id="KW-0812">Transmembrane</keyword>
<evidence type="ECO:0000256" key="1">
    <source>
        <dbReference type="SAM" id="Phobius"/>
    </source>
</evidence>
<protein>
    <submittedName>
        <fullName evidence="2">Uncharacterized protein</fullName>
    </submittedName>
</protein>
<evidence type="ECO:0000313" key="3">
    <source>
        <dbReference type="Proteomes" id="UP000001453"/>
    </source>
</evidence>
<reference evidence="2 3" key="1">
    <citation type="journal article" date="2010" name="PLoS ONE">
        <title>Comparative genomics of Gardnerella vaginalis strains reveals substantial differences in metabolic and virulence potential.</title>
        <authorList>
            <person name="Yeoman C.J."/>
            <person name="Yildirim S."/>
            <person name="Thomas S.M."/>
            <person name="Durkin A.S."/>
            <person name="Torralba M."/>
            <person name="Sutton G."/>
            <person name="Buhay C.J."/>
            <person name="Ding Y."/>
            <person name="Dugan-Rocha S.P."/>
            <person name="Muzny D.M."/>
            <person name="Qin X."/>
            <person name="Gibbs R.A."/>
            <person name="Leigh S.R."/>
            <person name="Stumpf R."/>
            <person name="White B.A."/>
            <person name="Highlander S.K."/>
            <person name="Nelson K.E."/>
            <person name="Wilson B.A."/>
        </authorList>
    </citation>
    <scope>NUCLEOTIDE SEQUENCE [LARGE SCALE GENOMIC DNA]</scope>
    <source>
        <strain evidence="3">ATCC 14019 / 317</strain>
    </source>
</reference>
<dbReference type="Proteomes" id="UP000001453">
    <property type="component" value="Chromosome"/>
</dbReference>
<dbReference type="PATRIC" id="fig|525284.18.peg.245"/>
<dbReference type="HOGENOM" id="CLU_2522786_0_0_11"/>
<dbReference type="AlphaFoldDB" id="E3D8E0"/>
<accession>E3D8E0</accession>
<organism evidence="2 3">
    <name type="scientific">Gardnerella vaginalis (strain ATCC 14019 / 317)</name>
    <dbReference type="NCBI Taxonomy" id="525284"/>
    <lineage>
        <taxon>Bacteria</taxon>
        <taxon>Bacillati</taxon>
        <taxon>Actinomycetota</taxon>
        <taxon>Actinomycetes</taxon>
        <taxon>Bifidobacteriales</taxon>
        <taxon>Bifidobacteriaceae</taxon>
        <taxon>Gardnerella</taxon>
    </lineage>
</organism>
<dbReference type="EMBL" id="CP002104">
    <property type="protein sequence ID" value="ADP38334.1"/>
    <property type="molecule type" value="Genomic_DNA"/>
</dbReference>
<evidence type="ECO:0000313" key="2">
    <source>
        <dbReference type="EMBL" id="ADP38334.1"/>
    </source>
</evidence>
<sequence length="84" mass="9103">MRERYFLFGVVGGLANSTLARYSALAPSLALKAHCAFNFEQAQRIEVTSRALCSSKSSIRTTLRLLRVGCCCGCSVLALILFLG</sequence>
<feature type="transmembrane region" description="Helical" evidence="1">
    <location>
        <begin position="65"/>
        <end position="83"/>
    </location>
</feature>
<keyword evidence="1" id="KW-1133">Transmembrane helix</keyword>
<dbReference type="KEGG" id="gvg:HMPREF0421_20250"/>
<proteinExistence type="predicted"/>